<dbReference type="Proteomes" id="UP000001357">
    <property type="component" value="Unassembled WGS sequence"/>
</dbReference>
<sequence length="222" mass="25438">MAFVPSKRAKSADADLGVFMPLIIKAVTDYVSQSAEEELNYDDVIKAVRADVDEKGRPRPAEHMAKLREALEQPNRSVIVEGQRISYKAPYDVHDLDGLRRELRKFWESGLGGMRLDEIASCYKGAKADAQNLIARGEVYQVMRKQHPAVPVLFHRESSLELPMDPELLSRWRTIPMKPDHDIQTFLKQYKIEPVRVHIPPQVNTKTKKRKKKSGTKPRINK</sequence>
<gene>
    <name evidence="2" type="ORF">MONBRDRAFT_22493</name>
</gene>
<evidence type="ECO:0000256" key="1">
    <source>
        <dbReference type="SAM" id="MobiDB-lite"/>
    </source>
</evidence>
<accession>A9UQR5</accession>
<dbReference type="EMBL" id="CH991543">
    <property type="protein sequence ID" value="EDQ93092.1"/>
    <property type="molecule type" value="Genomic_DNA"/>
</dbReference>
<dbReference type="FunCoup" id="A9UQR5">
    <property type="interactions" value="1298"/>
</dbReference>
<dbReference type="InterPro" id="IPR016656">
    <property type="entry name" value="TFIIE-bsu"/>
</dbReference>
<dbReference type="GO" id="GO:0005673">
    <property type="term" value="C:transcription factor TFIIE complex"/>
    <property type="evidence" value="ECO:0000318"/>
    <property type="project" value="GO_Central"/>
</dbReference>
<dbReference type="InParanoid" id="A9UQR5"/>
<evidence type="ECO:0000313" key="3">
    <source>
        <dbReference type="Proteomes" id="UP000001357"/>
    </source>
</evidence>
<dbReference type="KEGG" id="mbr:MONBRDRAFT_22493"/>
<evidence type="ECO:0008006" key="4">
    <source>
        <dbReference type="Google" id="ProtNLM"/>
    </source>
</evidence>
<dbReference type="PANTHER" id="PTHR12716:SF8">
    <property type="entry name" value="TRANSCRIPTION INITIATION FACTOR IIE SUBUNIT BETA"/>
    <property type="match status" value="1"/>
</dbReference>
<name>A9UQR5_MONBE</name>
<reference evidence="2 3" key="1">
    <citation type="journal article" date="2008" name="Nature">
        <title>The genome of the choanoflagellate Monosiga brevicollis and the origin of metazoans.</title>
        <authorList>
            <consortium name="JGI Sequencing"/>
            <person name="King N."/>
            <person name="Westbrook M.J."/>
            <person name="Young S.L."/>
            <person name="Kuo A."/>
            <person name="Abedin M."/>
            <person name="Chapman J."/>
            <person name="Fairclough S."/>
            <person name="Hellsten U."/>
            <person name="Isogai Y."/>
            <person name="Letunic I."/>
            <person name="Marr M."/>
            <person name="Pincus D."/>
            <person name="Putnam N."/>
            <person name="Rokas A."/>
            <person name="Wright K.J."/>
            <person name="Zuzow R."/>
            <person name="Dirks W."/>
            <person name="Good M."/>
            <person name="Goodstein D."/>
            <person name="Lemons D."/>
            <person name="Li W."/>
            <person name="Lyons J.B."/>
            <person name="Morris A."/>
            <person name="Nichols S."/>
            <person name="Richter D.J."/>
            <person name="Salamov A."/>
            <person name="Bork P."/>
            <person name="Lim W.A."/>
            <person name="Manning G."/>
            <person name="Miller W.T."/>
            <person name="McGinnis W."/>
            <person name="Shapiro H."/>
            <person name="Tjian R."/>
            <person name="Grigoriev I.V."/>
            <person name="Rokhsar D."/>
        </authorList>
    </citation>
    <scope>NUCLEOTIDE SEQUENCE [LARGE SCALE GENOMIC DNA]</scope>
    <source>
        <strain evidence="3">MX1 / ATCC 50154</strain>
    </source>
</reference>
<keyword evidence="3" id="KW-1185">Reference proteome</keyword>
<feature type="region of interest" description="Disordered" evidence="1">
    <location>
        <begin position="198"/>
        <end position="222"/>
    </location>
</feature>
<feature type="compositionally biased region" description="Basic residues" evidence="1">
    <location>
        <begin position="206"/>
        <end position="222"/>
    </location>
</feature>
<dbReference type="GeneID" id="5887852"/>
<dbReference type="AlphaFoldDB" id="A9UQR5"/>
<dbReference type="GO" id="GO:0006367">
    <property type="term" value="P:transcription initiation at RNA polymerase II promoter"/>
    <property type="evidence" value="ECO:0000318"/>
    <property type="project" value="GO_Central"/>
</dbReference>
<organism evidence="2 3">
    <name type="scientific">Monosiga brevicollis</name>
    <name type="common">Choanoflagellate</name>
    <dbReference type="NCBI Taxonomy" id="81824"/>
    <lineage>
        <taxon>Eukaryota</taxon>
        <taxon>Choanoflagellata</taxon>
        <taxon>Craspedida</taxon>
        <taxon>Salpingoecidae</taxon>
        <taxon>Monosiga</taxon>
    </lineage>
</organism>
<protein>
    <recommendedName>
        <fullName evidence="4">Transcription initiation factor IIE subunit beta</fullName>
    </recommendedName>
</protein>
<proteinExistence type="predicted"/>
<evidence type="ECO:0000313" key="2">
    <source>
        <dbReference type="EMBL" id="EDQ93092.1"/>
    </source>
</evidence>
<dbReference type="PANTHER" id="PTHR12716">
    <property type="entry name" value="TRANSCRIPTION INITIATION FACTOR IIE, BETA SUBUNIT"/>
    <property type="match status" value="1"/>
</dbReference>
<dbReference type="RefSeq" id="XP_001742854.1">
    <property type="nucleotide sequence ID" value="XM_001742802.1"/>
</dbReference>
<dbReference type="OMA" id="AFKRRAM"/>